<dbReference type="AlphaFoldDB" id="A0A6H5HEI8"/>
<accession>A0A6H5HEI8</accession>
<dbReference type="EMBL" id="CADCXU010030424">
    <property type="protein sequence ID" value="CAB0016522.1"/>
    <property type="molecule type" value="Genomic_DNA"/>
</dbReference>
<reference evidence="2 3" key="1">
    <citation type="submission" date="2020-02" db="EMBL/GenBank/DDBJ databases">
        <authorList>
            <person name="Ferguson B K."/>
        </authorList>
    </citation>
    <scope>NUCLEOTIDE SEQUENCE [LARGE SCALE GENOMIC DNA]</scope>
</reference>
<protein>
    <submittedName>
        <fullName evidence="2">Uncharacterized protein</fullName>
    </submittedName>
</protein>
<evidence type="ECO:0000313" key="3">
    <source>
        <dbReference type="Proteomes" id="UP000479000"/>
    </source>
</evidence>
<name>A0A6H5HEI8_9HEMI</name>
<sequence>MSDHSKFWVSIRPESARGASERSRDADSATPVLQWVALDISDSKPTAPVRLHGRPWAPATPWPFTNSPCPIKFTSNSR</sequence>
<proteinExistence type="predicted"/>
<organism evidence="2 3">
    <name type="scientific">Nesidiocoris tenuis</name>
    <dbReference type="NCBI Taxonomy" id="355587"/>
    <lineage>
        <taxon>Eukaryota</taxon>
        <taxon>Metazoa</taxon>
        <taxon>Ecdysozoa</taxon>
        <taxon>Arthropoda</taxon>
        <taxon>Hexapoda</taxon>
        <taxon>Insecta</taxon>
        <taxon>Pterygota</taxon>
        <taxon>Neoptera</taxon>
        <taxon>Paraneoptera</taxon>
        <taxon>Hemiptera</taxon>
        <taxon>Heteroptera</taxon>
        <taxon>Panheteroptera</taxon>
        <taxon>Cimicomorpha</taxon>
        <taxon>Miridae</taxon>
        <taxon>Dicyphina</taxon>
        <taxon>Nesidiocoris</taxon>
    </lineage>
</organism>
<dbReference type="Proteomes" id="UP000479000">
    <property type="component" value="Unassembled WGS sequence"/>
</dbReference>
<feature type="region of interest" description="Disordered" evidence="1">
    <location>
        <begin position="1"/>
        <end position="28"/>
    </location>
</feature>
<evidence type="ECO:0000256" key="1">
    <source>
        <dbReference type="SAM" id="MobiDB-lite"/>
    </source>
</evidence>
<gene>
    <name evidence="2" type="ORF">NTEN_LOCUS20691</name>
</gene>
<feature type="non-terminal residue" evidence="2">
    <location>
        <position position="78"/>
    </location>
</feature>
<keyword evidence="3" id="KW-1185">Reference proteome</keyword>
<evidence type="ECO:0000313" key="2">
    <source>
        <dbReference type="EMBL" id="CAB0016522.1"/>
    </source>
</evidence>